<sequence>MNIRPASRHDIAAMHRIRMAVTQNKLTSSVITEDDYIQEIEYPGRGWVVEDRGNILGFGIANQHRASIWALFVDPLHEGKGYGKALLKTMVDWLFSQGERLIQLCTEPDTRAEQLYLANGWHSVGLQANGNVLLQRRRPGHGQTDRPGNVPVLVTERLTLRPWRQSDAEALAALNADEEFVRYLGGQTLSAEDSWRVLAVLAGHWALKGYGFWAVEITHTGEFIGRVGLWQPHGWPGLEIGWGIAPSHWGQGYATEAARASLAWGFQNLDTESIISVIHPENQASKNVALRLGESFSHRQIVKNIECDIYRITREEFTAKDRQ</sequence>
<proteinExistence type="predicted"/>
<evidence type="ECO:0000313" key="2">
    <source>
        <dbReference type="EMBL" id="ASP38437.1"/>
    </source>
</evidence>
<dbReference type="InterPro" id="IPR016181">
    <property type="entry name" value="Acyl_CoA_acyltransferase"/>
</dbReference>
<dbReference type="AlphaFoldDB" id="A0A222FH93"/>
<dbReference type="OrthoDB" id="9801656at2"/>
<dbReference type="KEGG" id="bsan:CHH28_07015"/>
<dbReference type="SUPFAM" id="SSF55729">
    <property type="entry name" value="Acyl-CoA N-acyltransferases (Nat)"/>
    <property type="match status" value="2"/>
</dbReference>
<protein>
    <recommendedName>
        <fullName evidence="1">N-acetyltransferase domain-containing protein</fullName>
    </recommendedName>
</protein>
<dbReference type="RefSeq" id="WP_094059631.1">
    <property type="nucleotide sequence ID" value="NZ_CP022530.1"/>
</dbReference>
<gene>
    <name evidence="2" type="ORF">CHH28_07015</name>
</gene>
<accession>A0A222FH93</accession>
<name>A0A222FH93_9GAMM</name>
<dbReference type="Pfam" id="PF00583">
    <property type="entry name" value="Acetyltransf_1"/>
    <property type="match status" value="1"/>
</dbReference>
<evidence type="ECO:0000259" key="1">
    <source>
        <dbReference type="PROSITE" id="PS51186"/>
    </source>
</evidence>
<reference evidence="2 3" key="1">
    <citation type="submission" date="2017-07" db="EMBL/GenBank/DDBJ databases">
        <title>Annotated genome sequence of Bacterioplanes sanyensis isolated from Red Sea.</title>
        <authorList>
            <person name="Rehman Z.U."/>
        </authorList>
    </citation>
    <scope>NUCLEOTIDE SEQUENCE [LARGE SCALE GENOMIC DNA]</scope>
    <source>
        <strain evidence="2 3">NV9</strain>
    </source>
</reference>
<dbReference type="InterPro" id="IPR000182">
    <property type="entry name" value="GNAT_dom"/>
</dbReference>
<dbReference type="PROSITE" id="PS51186">
    <property type="entry name" value="GNAT"/>
    <property type="match status" value="2"/>
</dbReference>
<dbReference type="Pfam" id="PF13302">
    <property type="entry name" value="Acetyltransf_3"/>
    <property type="match status" value="1"/>
</dbReference>
<feature type="domain" description="N-acetyltransferase" evidence="1">
    <location>
        <begin position="158"/>
        <end position="315"/>
    </location>
</feature>
<dbReference type="PANTHER" id="PTHR43792:SF1">
    <property type="entry name" value="N-ACETYLTRANSFERASE DOMAIN-CONTAINING PROTEIN"/>
    <property type="match status" value="1"/>
</dbReference>
<dbReference type="CDD" id="cd04301">
    <property type="entry name" value="NAT_SF"/>
    <property type="match status" value="1"/>
</dbReference>
<feature type="domain" description="N-acetyltransferase" evidence="1">
    <location>
        <begin position="1"/>
        <end position="139"/>
    </location>
</feature>
<dbReference type="Proteomes" id="UP000202440">
    <property type="component" value="Chromosome"/>
</dbReference>
<dbReference type="PANTHER" id="PTHR43792">
    <property type="entry name" value="GNAT FAMILY, PUTATIVE (AFU_ORTHOLOGUE AFUA_3G00765)-RELATED-RELATED"/>
    <property type="match status" value="1"/>
</dbReference>
<dbReference type="Gene3D" id="3.40.630.30">
    <property type="match status" value="2"/>
</dbReference>
<evidence type="ECO:0000313" key="3">
    <source>
        <dbReference type="Proteomes" id="UP000202440"/>
    </source>
</evidence>
<organism evidence="2 3">
    <name type="scientific">Bacterioplanes sanyensis</name>
    <dbReference type="NCBI Taxonomy" id="1249553"/>
    <lineage>
        <taxon>Bacteria</taxon>
        <taxon>Pseudomonadati</taxon>
        <taxon>Pseudomonadota</taxon>
        <taxon>Gammaproteobacteria</taxon>
        <taxon>Oceanospirillales</taxon>
        <taxon>Oceanospirillaceae</taxon>
        <taxon>Bacterioplanes</taxon>
    </lineage>
</organism>
<dbReference type="GO" id="GO:0016747">
    <property type="term" value="F:acyltransferase activity, transferring groups other than amino-acyl groups"/>
    <property type="evidence" value="ECO:0007669"/>
    <property type="project" value="InterPro"/>
</dbReference>
<dbReference type="InterPro" id="IPR051531">
    <property type="entry name" value="N-acetyltransferase"/>
</dbReference>
<keyword evidence="3" id="KW-1185">Reference proteome</keyword>
<dbReference type="EMBL" id="CP022530">
    <property type="protein sequence ID" value="ASP38437.1"/>
    <property type="molecule type" value="Genomic_DNA"/>
</dbReference>